<protein>
    <recommendedName>
        <fullName evidence="3">Phage tail protein</fullName>
    </recommendedName>
</protein>
<dbReference type="PRINTS" id="PR01996">
    <property type="entry name" value="MTP1FAMILY"/>
</dbReference>
<evidence type="ECO:0000313" key="2">
    <source>
        <dbReference type="Proteomes" id="UP000216947"/>
    </source>
</evidence>
<reference evidence="2" key="1">
    <citation type="submission" date="2017-05" db="EMBL/GenBank/DDBJ databases">
        <title>Complete and WGS of Bordetella genogroups.</title>
        <authorList>
            <person name="Spilker T."/>
            <person name="Lipuma J."/>
        </authorList>
    </citation>
    <scope>NUCLEOTIDE SEQUENCE [LARGE SCALE GENOMIC DNA]</scope>
    <source>
        <strain evidence="2">AU18089</strain>
    </source>
</reference>
<accession>A0A261QZJ2</accession>
<proteinExistence type="predicted"/>
<dbReference type="EMBL" id="NEVK01000006">
    <property type="protein sequence ID" value="OZI17927.1"/>
    <property type="molecule type" value="Genomic_DNA"/>
</dbReference>
<gene>
    <name evidence="1" type="ORF">CAL19_12655</name>
</gene>
<keyword evidence="2" id="KW-1185">Reference proteome</keyword>
<name>A0A261QZJ2_9BORD</name>
<sequence length="139" mass="14796">MADLQAIAGRDVAFYVGADDSGPRICARTKTITIGGESIDVTQDCDGAFRTLLSVPASRSMDMSVEGIIRQDDWLLLALDPSTTNFLEQYTLVIPGVGAITGDFFIGSFELGAPYNESVTFTATVQSSGAWTFTPEASI</sequence>
<dbReference type="AlphaFoldDB" id="A0A261QZJ2"/>
<evidence type="ECO:0000313" key="1">
    <source>
        <dbReference type="EMBL" id="OZI17927.1"/>
    </source>
</evidence>
<organism evidence="1 2">
    <name type="scientific">Bordetella genomosp. 7</name>
    <dbReference type="NCBI Taxonomy" id="1416805"/>
    <lineage>
        <taxon>Bacteria</taxon>
        <taxon>Pseudomonadati</taxon>
        <taxon>Pseudomonadota</taxon>
        <taxon>Betaproteobacteria</taxon>
        <taxon>Burkholderiales</taxon>
        <taxon>Alcaligenaceae</taxon>
        <taxon>Bordetella</taxon>
    </lineage>
</organism>
<dbReference type="InterPro" id="IPR011855">
    <property type="entry name" value="Phgtail_TP901_1"/>
</dbReference>
<dbReference type="Proteomes" id="UP000216947">
    <property type="component" value="Unassembled WGS sequence"/>
</dbReference>
<dbReference type="RefSeq" id="WP_094796950.1">
    <property type="nucleotide sequence ID" value="NZ_NEVK01000006.1"/>
</dbReference>
<comment type="caution">
    <text evidence="1">The sequence shown here is derived from an EMBL/GenBank/DDBJ whole genome shotgun (WGS) entry which is preliminary data.</text>
</comment>
<dbReference type="InterPro" id="IPR022344">
    <property type="entry name" value="GTA_major-tail"/>
</dbReference>
<dbReference type="Pfam" id="PF06199">
    <property type="entry name" value="Phage_tail_2"/>
    <property type="match status" value="1"/>
</dbReference>
<evidence type="ECO:0008006" key="3">
    <source>
        <dbReference type="Google" id="ProtNLM"/>
    </source>
</evidence>